<organism evidence="3 4">
    <name type="scientific">Splendidivirga corallicola</name>
    <dbReference type="NCBI Taxonomy" id="3051826"/>
    <lineage>
        <taxon>Bacteria</taxon>
        <taxon>Pseudomonadati</taxon>
        <taxon>Bacteroidota</taxon>
        <taxon>Cytophagia</taxon>
        <taxon>Cytophagales</taxon>
        <taxon>Splendidivirgaceae</taxon>
        <taxon>Splendidivirga</taxon>
    </lineage>
</organism>
<sequence length="172" mass="19773">MYSVKVKSNPNLDEALQQYEIDFKEDHIFLNNEIYTWDMIRVKENSFHILKDNLSYRAEIIKIDFEQKQFEVKVNGKKFEVALQDKFDILLEKLGMNSMASAALKEIKAPMPGLILDIRVNEGDEVQKGDVVMILEAMKMENVIKSPGDGIVKSVMVDRGDSVEKNNVLIEF</sequence>
<dbReference type="PROSITE" id="PS50968">
    <property type="entry name" value="BIOTINYL_LIPOYL"/>
    <property type="match status" value="1"/>
</dbReference>
<evidence type="ECO:0000259" key="2">
    <source>
        <dbReference type="PROSITE" id="PS50968"/>
    </source>
</evidence>
<dbReference type="Proteomes" id="UP001172082">
    <property type="component" value="Unassembled WGS sequence"/>
</dbReference>
<evidence type="ECO:0000313" key="4">
    <source>
        <dbReference type="Proteomes" id="UP001172082"/>
    </source>
</evidence>
<gene>
    <name evidence="3" type="ORF">QQ008_27570</name>
</gene>
<feature type="domain" description="Lipoyl-binding" evidence="2">
    <location>
        <begin position="104"/>
        <end position="172"/>
    </location>
</feature>
<dbReference type="Gene3D" id="2.40.50.100">
    <property type="match status" value="1"/>
</dbReference>
<dbReference type="InterPro" id="IPR001882">
    <property type="entry name" value="Biotin_BS"/>
</dbReference>
<dbReference type="RefSeq" id="WP_346755195.1">
    <property type="nucleotide sequence ID" value="NZ_JAUJEA010000015.1"/>
</dbReference>
<dbReference type="PANTHER" id="PTHR45266">
    <property type="entry name" value="OXALOACETATE DECARBOXYLASE ALPHA CHAIN"/>
    <property type="match status" value="1"/>
</dbReference>
<dbReference type="SUPFAM" id="SSF51230">
    <property type="entry name" value="Single hybrid motif"/>
    <property type="match status" value="1"/>
</dbReference>
<dbReference type="PROSITE" id="PS00188">
    <property type="entry name" value="BIOTIN"/>
    <property type="match status" value="1"/>
</dbReference>
<dbReference type="EMBL" id="JAUJEA010000015">
    <property type="protein sequence ID" value="MDN5205174.1"/>
    <property type="molecule type" value="Genomic_DNA"/>
</dbReference>
<accession>A0ABT8KWL7</accession>
<dbReference type="InterPro" id="IPR011053">
    <property type="entry name" value="Single_hybrid_motif"/>
</dbReference>
<comment type="caution">
    <text evidence="3">The sequence shown here is derived from an EMBL/GenBank/DDBJ whole genome shotgun (WGS) entry which is preliminary data.</text>
</comment>
<dbReference type="CDD" id="cd06850">
    <property type="entry name" value="biotinyl_domain"/>
    <property type="match status" value="1"/>
</dbReference>
<dbReference type="Pfam" id="PF00364">
    <property type="entry name" value="Biotin_lipoyl"/>
    <property type="match status" value="1"/>
</dbReference>
<protein>
    <submittedName>
        <fullName evidence="3">Acetyl-CoA carboxylase biotin carboxyl carrier protein subunit</fullName>
    </submittedName>
</protein>
<name>A0ABT8KWL7_9BACT</name>
<dbReference type="PANTHER" id="PTHR45266:SF3">
    <property type="entry name" value="OXALOACETATE DECARBOXYLASE ALPHA CHAIN"/>
    <property type="match status" value="1"/>
</dbReference>
<proteinExistence type="predicted"/>
<keyword evidence="1" id="KW-0092">Biotin</keyword>
<keyword evidence="4" id="KW-1185">Reference proteome</keyword>
<evidence type="ECO:0000313" key="3">
    <source>
        <dbReference type="EMBL" id="MDN5205174.1"/>
    </source>
</evidence>
<evidence type="ECO:0000256" key="1">
    <source>
        <dbReference type="ARBA" id="ARBA00023267"/>
    </source>
</evidence>
<dbReference type="InterPro" id="IPR050709">
    <property type="entry name" value="Biotin_Carboxyl_Carrier/Decarb"/>
</dbReference>
<dbReference type="InterPro" id="IPR000089">
    <property type="entry name" value="Biotin_lipoyl"/>
</dbReference>
<reference evidence="3" key="1">
    <citation type="submission" date="2023-06" db="EMBL/GenBank/DDBJ databases">
        <title>Genomic of Parafulvivirga corallium.</title>
        <authorList>
            <person name="Wang G."/>
        </authorList>
    </citation>
    <scope>NUCLEOTIDE SEQUENCE</scope>
    <source>
        <strain evidence="3">BMA10</strain>
    </source>
</reference>